<keyword evidence="18" id="KW-0511">Multifunctional enzyme</keyword>
<dbReference type="InterPro" id="IPR021109">
    <property type="entry name" value="Peptidase_aspartic_dom_sf"/>
</dbReference>
<evidence type="ECO:0000259" key="22">
    <source>
        <dbReference type="PROSITE" id="PS50878"/>
    </source>
</evidence>
<evidence type="ECO:0000256" key="16">
    <source>
        <dbReference type="ARBA" id="ARBA00023125"/>
    </source>
</evidence>
<dbReference type="CDD" id="cd01647">
    <property type="entry name" value="RT_LTR"/>
    <property type="match status" value="1"/>
</dbReference>
<dbReference type="GO" id="GO:0006508">
    <property type="term" value="P:proteolysis"/>
    <property type="evidence" value="ECO:0007669"/>
    <property type="project" value="UniProtKB-KW"/>
</dbReference>
<dbReference type="InterPro" id="IPR043502">
    <property type="entry name" value="DNA/RNA_pol_sf"/>
</dbReference>
<evidence type="ECO:0000256" key="11">
    <source>
        <dbReference type="ARBA" id="ARBA00022801"/>
    </source>
</evidence>
<dbReference type="InterPro" id="IPR012337">
    <property type="entry name" value="RNaseH-like_sf"/>
</dbReference>
<dbReference type="Pfam" id="PF00385">
    <property type="entry name" value="Chromo"/>
    <property type="match status" value="1"/>
</dbReference>
<evidence type="ECO:0000256" key="6">
    <source>
        <dbReference type="ARBA" id="ARBA00022695"/>
    </source>
</evidence>
<dbReference type="PROSITE" id="PS50013">
    <property type="entry name" value="CHROMO_2"/>
    <property type="match status" value="1"/>
</dbReference>
<dbReference type="SUPFAM" id="SSF54160">
    <property type="entry name" value="Chromo domain-like"/>
    <property type="match status" value="1"/>
</dbReference>
<dbReference type="FunFam" id="3.10.20.370:FF:000003">
    <property type="entry name" value="Transposon Tf2-6 polyprotein"/>
    <property type="match status" value="1"/>
</dbReference>
<dbReference type="GO" id="GO:0006310">
    <property type="term" value="P:DNA recombination"/>
    <property type="evidence" value="ECO:0007669"/>
    <property type="project" value="UniProtKB-KW"/>
</dbReference>
<dbReference type="FunFam" id="3.30.420.10:FF:000032">
    <property type="entry name" value="Retrovirus-related Pol polyprotein from transposon 297-like Protein"/>
    <property type="match status" value="1"/>
</dbReference>
<dbReference type="GO" id="GO:0005634">
    <property type="term" value="C:nucleus"/>
    <property type="evidence" value="ECO:0007669"/>
    <property type="project" value="UniProtKB-SubCell"/>
</dbReference>
<evidence type="ECO:0000256" key="3">
    <source>
        <dbReference type="ARBA" id="ARBA00012180"/>
    </source>
</evidence>
<evidence type="ECO:0000256" key="18">
    <source>
        <dbReference type="ARBA" id="ARBA00023268"/>
    </source>
</evidence>
<dbReference type="InterPro" id="IPR056924">
    <property type="entry name" value="SH3_Tf2-1"/>
</dbReference>
<sequence length="1362" mass="152891">GSESWDATEKGQATTSADAIRGALSDQQALIQLHDSALRELGNRQAETNRRLTELSNFLQNSLPQDTNQPSVSPSAPDPLVRSGFSEVRPATPDKFSGDIKKVTGFILQCTIVFNHSPQSFPNDDRKISYVLSLLTGRALEWAEARFTTAVNYGCTYPEFLTELKQVFCQETEGTSSSRDLHGLKQGQKSVSDFAIDFRIKAAASGWNMVALKSAFFHGLNEQIKDELATLDEPESLNDFINLSIRLDNRIRTRARERTRNTRLTPEERQRRLRSQLCIYCPAVKAGKLPAPSTPKPRLTFPVTLFANNDSLSVSVLIDSGCEQNLISSDIIHQLSVPTEPLPVPLRVAALDGKGLPQITHRTKPLRLLISGNHTEEIIFYVFPTISSPIVLGFNWLFKHNPQIDWVEGRITSWSSKCHTTCLRSAVPSQPTRSTMDEVDPSDVTAVPSEYHELITVFSRDKALSLPPHRPYDCDYINKSLAAGIIRTSSSPLGAGFFFVGKKDGSLRPCIDYRGLNQITIKNKYPLPLLSSAFEPVQGATVFSKLDLRNAYHLLRIREGDEWKTAFKTPMGHYEYLVMPFGLSNAPSFFQALVNDVLRDFINVFVFVYLDDILIYSRTLVEHQEHVRLVLQRLLENKLYVKAEKCEFHRPSVTFLGYVLESGQIRAAEDKIAAVLDWPQPETRKQLQRFLGFANFYRRFIRNYSQIASPLTALTSTKRVFSWTPQAEAAFTELKSRFSKAPVLVQPDPSRQFVVEVDASDIGVGAVLSQITAQDQKLHPCAFFSRRLSPAERNYNVGDRELLAIKLALEEWRHWLEGAEHPVLVWTDHKNLSYLQSAKRSNPRQSRWSLFFARFNLSISYRPGSKNVKPDALSRIHSPDDSEESLAPILPPSCTVGGVTWEMEDILRQAHQTEPPPEACPPGKQYVPSAVRARFLQWIHASKFAAHPGVSRTIGLVNRRFWWGSIHKDVKEYVSACAVCARNKSSNRPPAGLLQPLPIPGRPWSHIAVDFVTGLPRSKGMTTILTIIDRFSKACHLVPLRKLPTAAQTAKLLIKHVFKLHGIPQEILSDRGPQFISQVWRQFCSALGARVSLSSGYHPQTNGQTERMNQELEAALRCLTSTNPDDWAPHLPWVEYAHNCHTSAATGLSPFEVVLGYQPPLLPADESNISVTSVQHHIRRSHKIWKDTVSALNNSSASNKRLADRRRIPAPTYSVGQKVWLSTRDIPLKSMSRKLSPRFIGPFEILALVGPAAVRLRLPSSMRIHPTFHVSHIKPVLSSELCPPAEPPPPSLDGRGDAIFAVRRLVASRRRGRGYQYLVDWEGYGPEERSWVPGSFIVDNTLIREYWDSQPSSSARPPGGVR</sequence>
<keyword evidence="8" id="KW-0479">Metal-binding</keyword>
<dbReference type="GeneTree" id="ENSGT01060000248608"/>
<reference evidence="24" key="1">
    <citation type="submission" date="2025-08" db="UniProtKB">
        <authorList>
            <consortium name="Ensembl"/>
        </authorList>
    </citation>
    <scope>IDENTIFICATION</scope>
</reference>
<dbReference type="InterPro" id="IPR023780">
    <property type="entry name" value="Chromo_domain"/>
</dbReference>
<evidence type="ECO:0000256" key="9">
    <source>
        <dbReference type="ARBA" id="ARBA00022750"/>
    </source>
</evidence>
<dbReference type="Pfam" id="PF00665">
    <property type="entry name" value="rve"/>
    <property type="match status" value="1"/>
</dbReference>
<dbReference type="PROSITE" id="PS50994">
    <property type="entry name" value="INTEGRASE"/>
    <property type="match status" value="1"/>
</dbReference>
<evidence type="ECO:0000256" key="7">
    <source>
        <dbReference type="ARBA" id="ARBA00022722"/>
    </source>
</evidence>
<dbReference type="PANTHER" id="PTHR37984:SF5">
    <property type="entry name" value="PROTEIN NYNRIN-LIKE"/>
    <property type="match status" value="1"/>
</dbReference>
<keyword evidence="12" id="KW-0460">Magnesium</keyword>
<dbReference type="InterPro" id="IPR036397">
    <property type="entry name" value="RNaseH_sf"/>
</dbReference>
<keyword evidence="9" id="KW-0064">Aspartyl protease</keyword>
<evidence type="ECO:0000256" key="1">
    <source>
        <dbReference type="ARBA" id="ARBA00004123"/>
    </source>
</evidence>
<keyword evidence="25" id="KW-1185">Reference proteome</keyword>
<evidence type="ECO:0000313" key="24">
    <source>
        <dbReference type="Ensembl" id="ENSXCOP00000000097.1"/>
    </source>
</evidence>
<dbReference type="InterPro" id="IPR032549">
    <property type="entry name" value="DUF4939"/>
</dbReference>
<dbReference type="Gene3D" id="3.10.20.370">
    <property type="match status" value="1"/>
</dbReference>
<evidence type="ECO:0000256" key="4">
    <source>
        <dbReference type="ARBA" id="ARBA00022670"/>
    </source>
</evidence>
<keyword evidence="7" id="KW-0540">Nuclease</keyword>
<evidence type="ECO:0000259" key="21">
    <source>
        <dbReference type="PROSITE" id="PS50013"/>
    </source>
</evidence>
<dbReference type="GO" id="GO:0003887">
    <property type="term" value="F:DNA-directed DNA polymerase activity"/>
    <property type="evidence" value="ECO:0007669"/>
    <property type="project" value="UniProtKB-KW"/>
</dbReference>
<dbReference type="EC" id="3.1.26.4" evidence="3"/>
<evidence type="ECO:0000256" key="12">
    <source>
        <dbReference type="ARBA" id="ARBA00022842"/>
    </source>
</evidence>
<reference evidence="24" key="2">
    <citation type="submission" date="2025-09" db="UniProtKB">
        <authorList>
            <consortium name="Ensembl"/>
        </authorList>
    </citation>
    <scope>IDENTIFICATION</scope>
</reference>
<keyword evidence="14" id="KW-0695">RNA-directed DNA polymerase</keyword>
<dbReference type="InterPro" id="IPR043128">
    <property type="entry name" value="Rev_trsase/Diguanyl_cyclase"/>
</dbReference>
<dbReference type="GO" id="GO:0046872">
    <property type="term" value="F:metal ion binding"/>
    <property type="evidence" value="ECO:0007669"/>
    <property type="project" value="UniProtKB-KW"/>
</dbReference>
<evidence type="ECO:0000256" key="5">
    <source>
        <dbReference type="ARBA" id="ARBA00022679"/>
    </source>
</evidence>
<feature type="domain" description="Chromo" evidence="21">
    <location>
        <begin position="1300"/>
        <end position="1358"/>
    </location>
</feature>
<dbReference type="InterPro" id="IPR016197">
    <property type="entry name" value="Chromo-like_dom_sf"/>
</dbReference>
<dbReference type="FunFam" id="3.30.70.270:FF:000020">
    <property type="entry name" value="Transposon Tf2-6 polyprotein-like Protein"/>
    <property type="match status" value="1"/>
</dbReference>
<organism evidence="24 25">
    <name type="scientific">Xiphophorus couchianus</name>
    <name type="common">Monterrey platyfish</name>
    <dbReference type="NCBI Taxonomy" id="32473"/>
    <lineage>
        <taxon>Eukaryota</taxon>
        <taxon>Metazoa</taxon>
        <taxon>Chordata</taxon>
        <taxon>Craniata</taxon>
        <taxon>Vertebrata</taxon>
        <taxon>Euteleostomi</taxon>
        <taxon>Actinopterygii</taxon>
        <taxon>Neopterygii</taxon>
        <taxon>Teleostei</taxon>
        <taxon>Neoteleostei</taxon>
        <taxon>Acanthomorphata</taxon>
        <taxon>Ovalentaria</taxon>
        <taxon>Atherinomorphae</taxon>
        <taxon>Cyprinodontiformes</taxon>
        <taxon>Poeciliidae</taxon>
        <taxon>Poeciliinae</taxon>
        <taxon>Xiphophorus</taxon>
    </lineage>
</organism>
<comment type="subcellular location">
    <subcellularLocation>
        <location evidence="1">Nucleus</location>
    </subcellularLocation>
</comment>
<evidence type="ECO:0000256" key="2">
    <source>
        <dbReference type="ARBA" id="ARBA00010879"/>
    </source>
</evidence>
<dbReference type="Gene3D" id="3.30.70.270">
    <property type="match status" value="2"/>
</dbReference>
<keyword evidence="15" id="KW-0239">DNA-directed DNA polymerase</keyword>
<dbReference type="Ensembl" id="ENSXCOT00000000097.1">
    <property type="protein sequence ID" value="ENSXCOP00000000097.1"/>
    <property type="gene ID" value="ENSXCOG00000000074.1"/>
</dbReference>
<evidence type="ECO:0000256" key="17">
    <source>
        <dbReference type="ARBA" id="ARBA00023172"/>
    </source>
</evidence>
<dbReference type="GO" id="GO:0004190">
    <property type="term" value="F:aspartic-type endopeptidase activity"/>
    <property type="evidence" value="ECO:0007669"/>
    <property type="project" value="UniProtKB-KW"/>
</dbReference>
<evidence type="ECO:0000259" key="23">
    <source>
        <dbReference type="PROSITE" id="PS50994"/>
    </source>
</evidence>
<dbReference type="InterPro" id="IPR041577">
    <property type="entry name" value="RT_RNaseH_2"/>
</dbReference>
<dbReference type="SUPFAM" id="SSF53098">
    <property type="entry name" value="Ribonuclease H-like"/>
    <property type="match status" value="1"/>
</dbReference>
<dbReference type="SUPFAM" id="SSF56672">
    <property type="entry name" value="DNA/RNA polymerases"/>
    <property type="match status" value="1"/>
</dbReference>
<dbReference type="Pfam" id="PF16297">
    <property type="entry name" value="DUF4939"/>
    <property type="match status" value="1"/>
</dbReference>
<dbReference type="InterPro" id="IPR000477">
    <property type="entry name" value="RT_dom"/>
</dbReference>
<comment type="similarity">
    <text evidence="2">Belongs to the beta type-B retroviral polymerase family. HERV class-II K(HML-2) pol subfamily.</text>
</comment>
<dbReference type="Gene3D" id="2.40.70.10">
    <property type="entry name" value="Acid Proteases"/>
    <property type="match status" value="1"/>
</dbReference>
<proteinExistence type="inferred from homology"/>
<evidence type="ECO:0000256" key="13">
    <source>
        <dbReference type="ARBA" id="ARBA00022908"/>
    </source>
</evidence>
<dbReference type="Gene3D" id="1.10.340.70">
    <property type="match status" value="1"/>
</dbReference>
<dbReference type="SMART" id="SM00298">
    <property type="entry name" value="CHROMO"/>
    <property type="match status" value="1"/>
</dbReference>
<dbReference type="InterPro" id="IPR041588">
    <property type="entry name" value="Integrase_H2C2"/>
</dbReference>
<dbReference type="CDD" id="cd09274">
    <property type="entry name" value="RNase_HI_RT_Ty3"/>
    <property type="match status" value="1"/>
</dbReference>
<keyword evidence="4" id="KW-0645">Protease</keyword>
<dbReference type="GO" id="GO:0003964">
    <property type="term" value="F:RNA-directed DNA polymerase activity"/>
    <property type="evidence" value="ECO:0007669"/>
    <property type="project" value="UniProtKB-KW"/>
</dbReference>
<dbReference type="Gene3D" id="3.10.10.10">
    <property type="entry name" value="HIV Type 1 Reverse Transcriptase, subunit A, domain 1"/>
    <property type="match status" value="1"/>
</dbReference>
<dbReference type="GO" id="GO:0015074">
    <property type="term" value="P:DNA integration"/>
    <property type="evidence" value="ECO:0007669"/>
    <property type="project" value="UniProtKB-KW"/>
</dbReference>
<name>A0A3B5KNP7_9TELE</name>
<feature type="compositionally biased region" description="Polar residues" evidence="20">
    <location>
        <begin position="1"/>
        <end position="17"/>
    </location>
</feature>
<dbReference type="Gene3D" id="3.30.420.10">
    <property type="entry name" value="Ribonuclease H-like superfamily/Ribonuclease H"/>
    <property type="match status" value="1"/>
</dbReference>
<dbReference type="InterPro" id="IPR050951">
    <property type="entry name" value="Retrovirus_Pol_polyprotein"/>
</dbReference>
<evidence type="ECO:0000256" key="15">
    <source>
        <dbReference type="ARBA" id="ARBA00022932"/>
    </source>
</evidence>
<dbReference type="PROSITE" id="PS50878">
    <property type="entry name" value="RT_POL"/>
    <property type="match status" value="1"/>
</dbReference>
<dbReference type="Pfam" id="PF17919">
    <property type="entry name" value="RT_RNaseH_2"/>
    <property type="match status" value="1"/>
</dbReference>
<dbReference type="GO" id="GO:0003677">
    <property type="term" value="F:DNA binding"/>
    <property type="evidence" value="ECO:0007669"/>
    <property type="project" value="UniProtKB-KW"/>
</dbReference>
<dbReference type="GO" id="GO:0004523">
    <property type="term" value="F:RNA-DNA hybrid ribonuclease activity"/>
    <property type="evidence" value="ECO:0007669"/>
    <property type="project" value="UniProtKB-EC"/>
</dbReference>
<dbReference type="SUPFAM" id="SSF50630">
    <property type="entry name" value="Acid proteases"/>
    <property type="match status" value="1"/>
</dbReference>
<keyword evidence="16" id="KW-0238">DNA-binding</keyword>
<dbReference type="CDD" id="cd00303">
    <property type="entry name" value="retropepsin_like"/>
    <property type="match status" value="1"/>
</dbReference>
<accession>A0A3B5KNP7</accession>
<dbReference type="InterPro" id="IPR000953">
    <property type="entry name" value="Chromo/chromo_shadow_dom"/>
</dbReference>
<keyword evidence="10" id="KW-0255">Endonuclease</keyword>
<dbReference type="Gene3D" id="2.40.50.40">
    <property type="match status" value="1"/>
</dbReference>
<evidence type="ECO:0000256" key="8">
    <source>
        <dbReference type="ARBA" id="ARBA00022723"/>
    </source>
</evidence>
<evidence type="ECO:0000256" key="19">
    <source>
        <dbReference type="ARBA" id="ARBA00039658"/>
    </source>
</evidence>
<keyword evidence="17" id="KW-0233">DNA recombination</keyword>
<dbReference type="Pfam" id="PF17921">
    <property type="entry name" value="Integrase_H2C2"/>
    <property type="match status" value="1"/>
</dbReference>
<protein>
    <recommendedName>
        <fullName evidence="19">Gypsy retrotransposon integrase-like protein 1</fullName>
        <ecNumber evidence="3">3.1.26.4</ecNumber>
    </recommendedName>
</protein>
<dbReference type="Pfam" id="PF00078">
    <property type="entry name" value="RVT_1"/>
    <property type="match status" value="1"/>
</dbReference>
<feature type="domain" description="Integrase catalytic" evidence="23">
    <location>
        <begin position="999"/>
        <end position="1158"/>
    </location>
</feature>
<dbReference type="InterPro" id="IPR001584">
    <property type="entry name" value="Integrase_cat-core"/>
</dbReference>
<evidence type="ECO:0000256" key="10">
    <source>
        <dbReference type="ARBA" id="ARBA00022759"/>
    </source>
</evidence>
<keyword evidence="6" id="KW-0548">Nucleotidyltransferase</keyword>
<keyword evidence="13" id="KW-0229">DNA integration</keyword>
<dbReference type="PANTHER" id="PTHR37984">
    <property type="entry name" value="PROTEIN CBG26694"/>
    <property type="match status" value="1"/>
</dbReference>
<keyword evidence="11" id="KW-0378">Hydrolase</keyword>
<dbReference type="Proteomes" id="UP000261380">
    <property type="component" value="Unplaced"/>
</dbReference>
<evidence type="ECO:0000256" key="14">
    <source>
        <dbReference type="ARBA" id="ARBA00022918"/>
    </source>
</evidence>
<feature type="region of interest" description="Disordered" evidence="20">
    <location>
        <begin position="1"/>
        <end position="20"/>
    </location>
</feature>
<evidence type="ECO:0000313" key="25">
    <source>
        <dbReference type="Proteomes" id="UP000261380"/>
    </source>
</evidence>
<feature type="domain" description="Reverse transcriptase" evidence="22">
    <location>
        <begin position="481"/>
        <end position="660"/>
    </location>
</feature>
<keyword evidence="5" id="KW-0808">Transferase</keyword>
<dbReference type="STRING" id="32473.ENSXCOP00000000097"/>
<evidence type="ECO:0000256" key="20">
    <source>
        <dbReference type="SAM" id="MobiDB-lite"/>
    </source>
</evidence>
<dbReference type="Pfam" id="PF24626">
    <property type="entry name" value="SH3_Tf2-1"/>
    <property type="match status" value="1"/>
</dbReference>